<evidence type="ECO:0000256" key="1">
    <source>
        <dbReference type="ARBA" id="ARBA00001033"/>
    </source>
</evidence>
<comment type="cofactor">
    <cofactor evidence="2 7 8">
        <name>Mg(2+)</name>
        <dbReference type="ChEBI" id="CHEBI:18420"/>
    </cofactor>
</comment>
<feature type="binding site" evidence="7">
    <location>
        <position position="87"/>
    </location>
    <ligand>
        <name>Mg(2+)</name>
        <dbReference type="ChEBI" id="CHEBI:18420"/>
        <label>1</label>
        <note>catalytic</note>
    </ligand>
</feature>
<dbReference type="GO" id="GO:0007165">
    <property type="term" value="P:signal transduction"/>
    <property type="evidence" value="ECO:0007669"/>
    <property type="project" value="TreeGrafter"/>
</dbReference>
<dbReference type="Pfam" id="PF00459">
    <property type="entry name" value="Inositol_P"/>
    <property type="match status" value="1"/>
</dbReference>
<evidence type="ECO:0000256" key="3">
    <source>
        <dbReference type="ARBA" id="ARBA00009759"/>
    </source>
</evidence>
<dbReference type="InterPro" id="IPR020583">
    <property type="entry name" value="Inositol_monoP_metal-BS"/>
</dbReference>
<dbReference type="InterPro" id="IPR020550">
    <property type="entry name" value="Inositol_monophosphatase_CS"/>
</dbReference>
<keyword evidence="10" id="KW-1185">Reference proteome</keyword>
<comment type="caution">
    <text evidence="9">The sequence shown here is derived from an EMBL/GenBank/DDBJ whole genome shotgun (WGS) entry which is preliminary data.</text>
</comment>
<dbReference type="GO" id="GO:0008934">
    <property type="term" value="F:inositol monophosphate 1-phosphatase activity"/>
    <property type="evidence" value="ECO:0007669"/>
    <property type="project" value="InterPro"/>
</dbReference>
<dbReference type="EMBL" id="QEWP01000005">
    <property type="protein sequence ID" value="PWD99900.1"/>
    <property type="molecule type" value="Genomic_DNA"/>
</dbReference>
<accession>A0A2U2BA01</accession>
<dbReference type="GO" id="GO:0006020">
    <property type="term" value="P:inositol metabolic process"/>
    <property type="evidence" value="ECO:0007669"/>
    <property type="project" value="TreeGrafter"/>
</dbReference>
<evidence type="ECO:0000256" key="5">
    <source>
        <dbReference type="ARBA" id="ARBA00022801"/>
    </source>
</evidence>
<dbReference type="AlphaFoldDB" id="A0A2U2BA01"/>
<dbReference type="SUPFAM" id="SSF56655">
    <property type="entry name" value="Carbohydrate phosphatase"/>
    <property type="match status" value="1"/>
</dbReference>
<dbReference type="GO" id="GO:0046872">
    <property type="term" value="F:metal ion binding"/>
    <property type="evidence" value="ECO:0007669"/>
    <property type="project" value="UniProtKB-KW"/>
</dbReference>
<keyword evidence="5 8" id="KW-0378">Hydrolase</keyword>
<dbReference type="InterPro" id="IPR033942">
    <property type="entry name" value="IMPase"/>
</dbReference>
<feature type="binding site" evidence="7">
    <location>
        <position position="88"/>
    </location>
    <ligand>
        <name>Mg(2+)</name>
        <dbReference type="ChEBI" id="CHEBI:18420"/>
        <label>1</label>
        <note>catalytic</note>
    </ligand>
</feature>
<dbReference type="PANTHER" id="PTHR20854">
    <property type="entry name" value="INOSITOL MONOPHOSPHATASE"/>
    <property type="match status" value="1"/>
</dbReference>
<proteinExistence type="inferred from homology"/>
<dbReference type="EC" id="3.1.3.25" evidence="8"/>
<evidence type="ECO:0000313" key="10">
    <source>
        <dbReference type="Proteomes" id="UP000244956"/>
    </source>
</evidence>
<evidence type="ECO:0000256" key="4">
    <source>
        <dbReference type="ARBA" id="ARBA00022723"/>
    </source>
</evidence>
<dbReference type="CDD" id="cd01639">
    <property type="entry name" value="IMPase"/>
    <property type="match status" value="1"/>
</dbReference>
<dbReference type="Gene3D" id="3.30.540.10">
    <property type="entry name" value="Fructose-1,6-Bisphosphatase, subunit A, domain 1"/>
    <property type="match status" value="1"/>
</dbReference>
<dbReference type="FunFam" id="3.30.540.10:FF:000003">
    <property type="entry name" value="Inositol-1-monophosphatase"/>
    <property type="match status" value="1"/>
</dbReference>
<dbReference type="Gene3D" id="3.40.190.80">
    <property type="match status" value="1"/>
</dbReference>
<evidence type="ECO:0000256" key="6">
    <source>
        <dbReference type="ARBA" id="ARBA00022842"/>
    </source>
</evidence>
<feature type="binding site" evidence="7">
    <location>
        <position position="69"/>
    </location>
    <ligand>
        <name>Mg(2+)</name>
        <dbReference type="ChEBI" id="CHEBI:18420"/>
        <label>1</label>
        <note>catalytic</note>
    </ligand>
</feature>
<dbReference type="RefSeq" id="WP_109264001.1">
    <property type="nucleotide sequence ID" value="NZ_QEWP01000005.1"/>
</dbReference>
<gene>
    <name evidence="9" type="ORF">DDZ16_08400</name>
</gene>
<evidence type="ECO:0000313" key="9">
    <source>
        <dbReference type="EMBL" id="PWD99900.1"/>
    </source>
</evidence>
<keyword evidence="4 7" id="KW-0479">Metal-binding</keyword>
<comment type="similarity">
    <text evidence="3 8">Belongs to the inositol monophosphatase superfamily.</text>
</comment>
<dbReference type="GO" id="GO:0046854">
    <property type="term" value="P:phosphatidylinositol phosphate biosynthetic process"/>
    <property type="evidence" value="ECO:0007669"/>
    <property type="project" value="InterPro"/>
</dbReference>
<dbReference type="FunFam" id="3.40.190.80:FF:000002">
    <property type="entry name" value="Inositol-1-monophosphatase"/>
    <property type="match status" value="1"/>
</dbReference>
<dbReference type="PRINTS" id="PR00377">
    <property type="entry name" value="IMPHPHTASES"/>
</dbReference>
<dbReference type="PROSITE" id="PS00629">
    <property type="entry name" value="IMP_1"/>
    <property type="match status" value="1"/>
</dbReference>
<comment type="catalytic activity">
    <reaction evidence="1 8">
        <text>a myo-inositol phosphate + H2O = myo-inositol + phosphate</text>
        <dbReference type="Rhea" id="RHEA:24056"/>
        <dbReference type="ChEBI" id="CHEBI:15377"/>
        <dbReference type="ChEBI" id="CHEBI:17268"/>
        <dbReference type="ChEBI" id="CHEBI:43474"/>
        <dbReference type="ChEBI" id="CHEBI:84139"/>
        <dbReference type="EC" id="3.1.3.25"/>
    </reaction>
</comment>
<evidence type="ECO:0000256" key="2">
    <source>
        <dbReference type="ARBA" id="ARBA00001946"/>
    </source>
</evidence>
<dbReference type="OrthoDB" id="9772456at2"/>
<protein>
    <recommendedName>
        <fullName evidence="8">Inositol-1-monophosphatase</fullName>
        <ecNumber evidence="8">3.1.3.25</ecNumber>
    </recommendedName>
</protein>
<evidence type="ECO:0000256" key="7">
    <source>
        <dbReference type="PIRSR" id="PIRSR600760-2"/>
    </source>
</evidence>
<organism evidence="9 10">
    <name type="scientific">Marinilabilia rubra</name>
    <dbReference type="NCBI Taxonomy" id="2162893"/>
    <lineage>
        <taxon>Bacteria</taxon>
        <taxon>Pseudomonadati</taxon>
        <taxon>Bacteroidota</taxon>
        <taxon>Bacteroidia</taxon>
        <taxon>Marinilabiliales</taxon>
        <taxon>Marinilabiliaceae</taxon>
        <taxon>Marinilabilia</taxon>
    </lineage>
</organism>
<keyword evidence="6 7" id="KW-0460">Magnesium</keyword>
<feature type="binding site" evidence="7">
    <location>
        <position position="85"/>
    </location>
    <ligand>
        <name>Mg(2+)</name>
        <dbReference type="ChEBI" id="CHEBI:18420"/>
        <label>1</label>
        <note>catalytic</note>
    </ligand>
</feature>
<dbReference type="Proteomes" id="UP000244956">
    <property type="component" value="Unassembled WGS sequence"/>
</dbReference>
<dbReference type="InterPro" id="IPR000760">
    <property type="entry name" value="Inositol_monophosphatase-like"/>
</dbReference>
<dbReference type="PROSITE" id="PS00630">
    <property type="entry name" value="IMP_2"/>
    <property type="match status" value="1"/>
</dbReference>
<name>A0A2U2BA01_9BACT</name>
<feature type="binding site" evidence="7">
    <location>
        <position position="213"/>
    </location>
    <ligand>
        <name>Mg(2+)</name>
        <dbReference type="ChEBI" id="CHEBI:18420"/>
        <label>1</label>
        <note>catalytic</note>
    </ligand>
</feature>
<dbReference type="InterPro" id="IPR022337">
    <property type="entry name" value="Inositol_monophosphatase_SuhB"/>
</dbReference>
<dbReference type="PANTHER" id="PTHR20854:SF4">
    <property type="entry name" value="INOSITOL-1-MONOPHOSPHATASE-RELATED"/>
    <property type="match status" value="1"/>
</dbReference>
<dbReference type="PRINTS" id="PR01959">
    <property type="entry name" value="SBIMPHPHTASE"/>
</dbReference>
<evidence type="ECO:0000256" key="8">
    <source>
        <dbReference type="RuleBase" id="RU364068"/>
    </source>
</evidence>
<reference evidence="9 10" key="1">
    <citation type="submission" date="2018-05" db="EMBL/GenBank/DDBJ databases">
        <title>Marinilabilia rubrum sp. nov., isolated from saltern sediment.</title>
        <authorList>
            <person name="Zhang R."/>
        </authorList>
    </citation>
    <scope>NUCLEOTIDE SEQUENCE [LARGE SCALE GENOMIC DNA]</scope>
    <source>
        <strain evidence="9 10">WTE16</strain>
    </source>
</reference>
<sequence length="264" mass="29262">MPDYKNICEETVKIARETGKYVKEYRQNNKPAVESKGRNDFVTQIDKASEEKLVEALGKLFPEAGFIAEENTSDKEGAIYNWIIDPIDGTTNFIHGLYPFAISIALKENDKIVVGVVYEMGMDECFYSWEGGPALLNGKQIHVSSAPKVADSLIATGFPYTNYSLINNFMETLDFFMKNSHGLRRLGSAAADLAYVACGRFDAFYEYNLKAWDVAAGAFLVQQAGGKVSDFKGGNKYLFGGEIVAANDHMFGEMQSVISKIMNQ</sequence>